<evidence type="ECO:0000259" key="1">
    <source>
        <dbReference type="Pfam" id="PF14661"/>
    </source>
</evidence>
<dbReference type="PANTHER" id="PTHR16151:SF2">
    <property type="entry name" value="HAUS AUGMIN-LIKE COMPLEX SUBUNIT 6"/>
    <property type="match status" value="1"/>
</dbReference>
<feature type="domain" description="HAUS augmin-like complex subunit 6 N-terminal" evidence="1">
    <location>
        <begin position="16"/>
        <end position="198"/>
    </location>
</feature>
<comment type="caution">
    <text evidence="2">The sequence shown here is derived from an EMBL/GenBank/DDBJ whole genome shotgun (WGS) entry which is preliminary data.</text>
</comment>
<gene>
    <name evidence="2" type="ORF">CLODIP_2_CD02331</name>
</gene>
<dbReference type="Proteomes" id="UP000494165">
    <property type="component" value="Unassembled WGS sequence"/>
</dbReference>
<dbReference type="Pfam" id="PF14661">
    <property type="entry name" value="HAUS6_N"/>
    <property type="match status" value="1"/>
</dbReference>
<keyword evidence="3" id="KW-1185">Reference proteome</keyword>
<dbReference type="GO" id="GO:1990498">
    <property type="term" value="C:mitotic spindle microtubule"/>
    <property type="evidence" value="ECO:0007669"/>
    <property type="project" value="TreeGrafter"/>
</dbReference>
<organism evidence="2 3">
    <name type="scientific">Cloeon dipterum</name>
    <dbReference type="NCBI Taxonomy" id="197152"/>
    <lineage>
        <taxon>Eukaryota</taxon>
        <taxon>Metazoa</taxon>
        <taxon>Ecdysozoa</taxon>
        <taxon>Arthropoda</taxon>
        <taxon>Hexapoda</taxon>
        <taxon>Insecta</taxon>
        <taxon>Pterygota</taxon>
        <taxon>Palaeoptera</taxon>
        <taxon>Ephemeroptera</taxon>
        <taxon>Pisciforma</taxon>
        <taxon>Baetidae</taxon>
        <taxon>Cloeon</taxon>
    </lineage>
</organism>
<dbReference type="EMBL" id="CADEPI010000059">
    <property type="protein sequence ID" value="CAB3371197.1"/>
    <property type="molecule type" value="Genomic_DNA"/>
</dbReference>
<sequence length="587" mass="66149">MASSKKIRVRPQHTTLFINLRLLMSCNNHSDALKSLLTEDVFVLPNSNKKASNEVIYFILNVWSKEKCAEKFKFCWPVLDRKQESQFQRSACTLLQEIKSAHPDANLPTVSLALLLQPGGDKYCNFLLRLTMFLLAHSMKDSDLKVRPNVKSEETLRSLIEETKRDVNCLLLSAAQSHANAVATFSQAEEFSRKLKEWWQSWEECEESALLEFRKEASLLDVPDDFKEQMLENPCNIKDFELVVIDLRNEVEKILSRLEGSQHQTYQRASSASPEGKPSIVKKTLNFEGLALVQQKLLKGLSELTLLLDVGKRQPSWLIHSEVASLELAMHEGQAADFMDQMKDKLRSAKRSGTRIERRKSFAPSNVFDFSPCILRQIPPTPSFDINHLTANGVDCSPFWMRYQSLPEEKESVESLLSRWNCYDHEQPVLAEETLSQAAIPSGSKIEPAVKAEPETPIENFCPKEQNTPLNPFQLDRNSLILTPSNGSEMSIQMEKSFHDISGEELPLGDVSLLELAEMHLTFDSASVSPEPLAKVQKVLSPPPAAEPEEPVDVKPDLSSLLKRLQAIKAKSKTLPSVLVKSELVSP</sequence>
<dbReference type="PANTHER" id="PTHR16151">
    <property type="entry name" value="HAUS AUGMIN-LIKE COMPLEX SUBUNIT 6"/>
    <property type="match status" value="1"/>
</dbReference>
<proteinExistence type="predicted"/>
<dbReference type="InterPro" id="IPR028163">
    <property type="entry name" value="HAUS_6_N"/>
</dbReference>
<reference evidence="2 3" key="1">
    <citation type="submission" date="2020-04" db="EMBL/GenBank/DDBJ databases">
        <authorList>
            <person name="Alioto T."/>
            <person name="Alioto T."/>
            <person name="Gomez Garrido J."/>
        </authorList>
    </citation>
    <scope>NUCLEOTIDE SEQUENCE [LARGE SCALE GENOMIC DNA]</scope>
</reference>
<name>A0A8S1CTJ4_9INSE</name>
<dbReference type="GO" id="GO:0051225">
    <property type="term" value="P:spindle assembly"/>
    <property type="evidence" value="ECO:0007669"/>
    <property type="project" value="InterPro"/>
</dbReference>
<dbReference type="GO" id="GO:0008017">
    <property type="term" value="F:microtubule binding"/>
    <property type="evidence" value="ECO:0007669"/>
    <property type="project" value="TreeGrafter"/>
</dbReference>
<dbReference type="OrthoDB" id="5575722at2759"/>
<protein>
    <recommendedName>
        <fullName evidence="1">HAUS augmin-like complex subunit 6 N-terminal domain-containing protein</fullName>
    </recommendedName>
</protein>
<dbReference type="AlphaFoldDB" id="A0A8S1CTJ4"/>
<dbReference type="InterPro" id="IPR026797">
    <property type="entry name" value="HAUS_6"/>
</dbReference>
<dbReference type="GO" id="GO:0070652">
    <property type="term" value="C:HAUS complex"/>
    <property type="evidence" value="ECO:0007669"/>
    <property type="project" value="InterPro"/>
</dbReference>
<evidence type="ECO:0000313" key="3">
    <source>
        <dbReference type="Proteomes" id="UP000494165"/>
    </source>
</evidence>
<accession>A0A8S1CTJ4</accession>
<evidence type="ECO:0000313" key="2">
    <source>
        <dbReference type="EMBL" id="CAB3371197.1"/>
    </source>
</evidence>